<gene>
    <name evidence="2" type="ORF">LL253_03335</name>
</gene>
<protein>
    <submittedName>
        <fullName evidence="2">Tail fiber domain-containing protein</fullName>
    </submittedName>
</protein>
<comment type="caution">
    <text evidence="2">The sequence shown here is derived from an EMBL/GenBank/DDBJ whole genome shotgun (WGS) entry which is preliminary data.</text>
</comment>
<proteinExistence type="predicted"/>
<name>A0ABS8GZL8_9SPHN</name>
<evidence type="ECO:0000259" key="1">
    <source>
        <dbReference type="PROSITE" id="PS51688"/>
    </source>
</evidence>
<dbReference type="InterPro" id="IPR030392">
    <property type="entry name" value="S74_ICA"/>
</dbReference>
<dbReference type="Gene3D" id="4.10.1090.10">
    <property type="entry name" value="Endosialidase, domain 4"/>
    <property type="match status" value="1"/>
</dbReference>
<dbReference type="Proteomes" id="UP001198830">
    <property type="component" value="Unassembled WGS sequence"/>
</dbReference>
<organism evidence="2 3">
    <name type="scientific">Sphingobium soli</name>
    <dbReference type="NCBI Taxonomy" id="1591116"/>
    <lineage>
        <taxon>Bacteria</taxon>
        <taxon>Pseudomonadati</taxon>
        <taxon>Pseudomonadota</taxon>
        <taxon>Alphaproteobacteria</taxon>
        <taxon>Sphingomonadales</taxon>
        <taxon>Sphingomonadaceae</taxon>
        <taxon>Sphingobium</taxon>
    </lineage>
</organism>
<dbReference type="InterPro" id="IPR036388">
    <property type="entry name" value="WH-like_DNA-bd_sf"/>
</dbReference>
<dbReference type="CDD" id="cd10144">
    <property type="entry name" value="Peptidase_S74_CIMCD"/>
    <property type="match status" value="1"/>
</dbReference>
<feature type="domain" description="Peptidase S74" evidence="1">
    <location>
        <begin position="376"/>
        <end position="503"/>
    </location>
</feature>
<dbReference type="PROSITE" id="PS51688">
    <property type="entry name" value="ICA"/>
    <property type="match status" value="1"/>
</dbReference>
<dbReference type="EMBL" id="JAJGNP010000002">
    <property type="protein sequence ID" value="MCC4231721.1"/>
    <property type="molecule type" value="Genomic_DNA"/>
</dbReference>
<sequence length="507" mass="52167">MSRLAGERGVAITGLEMAELVRELCHDEGTGPLALSGAAAGYRRFADAVGAGAAFPYVIVGAGDAPQWEAGSGALDASGRLVRTPLASSAGGAAVDFGPGEKRVTLTPHAGWIAAVEDHGHAMAEIAGLAEALANMEQLGATADAAARAIDGLSGALAGKQAASGQLDAIAALSTTAFGRSLLEQGDAGSVRARIGALGASGVQRMGGAELHINTMTGEAYPTEGWMGRVSVLGPAVSVVMDGGQGSFRVVGTGALANNRLYRANGTLAARADITSGDVIGDYNVWGQIGGDFVELSRVRTTYVGAAPATNNLASRMNFYVGRTGSSAMQETLRLEHQAITAFGAVAPSSDNGFALGSGAARWSAIYAASGTISTSDARSKQDLADIDEALIDAWGAVDWRQYRFGEAVAAKGDAARTHIGLVAQEVRDAIDARLGTGAAVRLGLLCHDSWDAREGETDDDGEVTPARAAGDRWGLRYEECLALEAAWQRRRIARLETRIAALEISA</sequence>
<evidence type="ECO:0000313" key="3">
    <source>
        <dbReference type="Proteomes" id="UP001198830"/>
    </source>
</evidence>
<dbReference type="InterPro" id="IPR044914">
    <property type="entry name" value="Endosialidase_C_dom_sf"/>
</dbReference>
<keyword evidence="3" id="KW-1185">Reference proteome</keyword>
<accession>A0ABS8GZL8</accession>
<evidence type="ECO:0000313" key="2">
    <source>
        <dbReference type="EMBL" id="MCC4231721.1"/>
    </source>
</evidence>
<dbReference type="Pfam" id="PF13884">
    <property type="entry name" value="Peptidase_S74"/>
    <property type="match status" value="1"/>
</dbReference>
<dbReference type="RefSeq" id="WP_228226199.1">
    <property type="nucleotide sequence ID" value="NZ_JAJGNP010000002.1"/>
</dbReference>
<dbReference type="Gene3D" id="1.10.10.10">
    <property type="entry name" value="Winged helix-like DNA-binding domain superfamily/Winged helix DNA-binding domain"/>
    <property type="match status" value="1"/>
</dbReference>
<reference evidence="2 3" key="1">
    <citation type="submission" date="2021-10" db="EMBL/GenBank/DDBJ databases">
        <title>The diversity and Nitrogen Metabolism of Culturable Nitrate-Utilizing Bacteria Within the Oxygen Minimum Zone of the Changjiang (Yangtze River)Estuary.</title>
        <authorList>
            <person name="Zhang D."/>
            <person name="Zheng J."/>
            <person name="Liu S."/>
            <person name="He W."/>
        </authorList>
    </citation>
    <scope>NUCLEOTIDE SEQUENCE [LARGE SCALE GENOMIC DNA]</scope>
    <source>
        <strain evidence="2 3">FXH275-2</strain>
    </source>
</reference>